<evidence type="ECO:0008006" key="9">
    <source>
        <dbReference type="Google" id="ProtNLM"/>
    </source>
</evidence>
<proteinExistence type="inferred from homology"/>
<keyword evidence="4" id="KW-0325">Glycoprotein</keyword>
<keyword evidence="3" id="KW-0378">Hydrolase</keyword>
<feature type="compositionally biased region" description="Polar residues" evidence="6">
    <location>
        <begin position="307"/>
        <end position="323"/>
    </location>
</feature>
<dbReference type="InterPro" id="IPR017853">
    <property type="entry name" value="GH"/>
</dbReference>
<comment type="similarity">
    <text evidence="1">Belongs to the glycosyl hydrolase 1 family.</text>
</comment>
<dbReference type="PRINTS" id="PR00131">
    <property type="entry name" value="GLHYDRLASE1"/>
</dbReference>
<evidence type="ECO:0000256" key="3">
    <source>
        <dbReference type="ARBA" id="ARBA00022801"/>
    </source>
</evidence>
<protein>
    <recommendedName>
        <fullName evidence="9">Beta-glucosidase</fullName>
    </recommendedName>
</protein>
<gene>
    <name evidence="7" type="ORF">ILUMI_03029</name>
</gene>
<dbReference type="EMBL" id="VTPC01001093">
    <property type="protein sequence ID" value="KAF2903159.1"/>
    <property type="molecule type" value="Genomic_DNA"/>
</dbReference>
<evidence type="ECO:0000256" key="1">
    <source>
        <dbReference type="ARBA" id="ARBA00010838"/>
    </source>
</evidence>
<evidence type="ECO:0000256" key="2">
    <source>
        <dbReference type="ARBA" id="ARBA00011738"/>
    </source>
</evidence>
<dbReference type="Pfam" id="PF00232">
    <property type="entry name" value="Glyco_hydro_1"/>
    <property type="match status" value="1"/>
</dbReference>
<dbReference type="PANTHER" id="PTHR10353">
    <property type="entry name" value="GLYCOSYL HYDROLASE"/>
    <property type="match status" value="1"/>
</dbReference>
<dbReference type="FunFam" id="3.20.20.80:FF:000013">
    <property type="entry name" value="lactase-phlorizin hydrolase"/>
    <property type="match status" value="1"/>
</dbReference>
<dbReference type="AlphaFoldDB" id="A0A8K0DCC2"/>
<dbReference type="Proteomes" id="UP000801492">
    <property type="component" value="Unassembled WGS sequence"/>
</dbReference>
<organism evidence="7 8">
    <name type="scientific">Ignelater luminosus</name>
    <name type="common">Cucubano</name>
    <name type="synonym">Pyrophorus luminosus</name>
    <dbReference type="NCBI Taxonomy" id="2038154"/>
    <lineage>
        <taxon>Eukaryota</taxon>
        <taxon>Metazoa</taxon>
        <taxon>Ecdysozoa</taxon>
        <taxon>Arthropoda</taxon>
        <taxon>Hexapoda</taxon>
        <taxon>Insecta</taxon>
        <taxon>Pterygota</taxon>
        <taxon>Neoptera</taxon>
        <taxon>Endopterygota</taxon>
        <taxon>Coleoptera</taxon>
        <taxon>Polyphaga</taxon>
        <taxon>Elateriformia</taxon>
        <taxon>Elateroidea</taxon>
        <taxon>Elateridae</taxon>
        <taxon>Agrypninae</taxon>
        <taxon>Pyrophorini</taxon>
        <taxon>Ignelater</taxon>
    </lineage>
</organism>
<dbReference type="OrthoDB" id="65569at2759"/>
<accession>A0A8K0DCC2</accession>
<evidence type="ECO:0000313" key="7">
    <source>
        <dbReference type="EMBL" id="KAF2903159.1"/>
    </source>
</evidence>
<dbReference type="GO" id="GO:0005975">
    <property type="term" value="P:carbohydrate metabolic process"/>
    <property type="evidence" value="ECO:0007669"/>
    <property type="project" value="InterPro"/>
</dbReference>
<dbReference type="PANTHER" id="PTHR10353:SF36">
    <property type="entry name" value="LP05116P"/>
    <property type="match status" value="1"/>
</dbReference>
<keyword evidence="5" id="KW-0326">Glycosidase</keyword>
<dbReference type="GO" id="GO:0008422">
    <property type="term" value="F:beta-glucosidase activity"/>
    <property type="evidence" value="ECO:0007669"/>
    <property type="project" value="TreeGrafter"/>
</dbReference>
<dbReference type="Gene3D" id="3.20.20.80">
    <property type="entry name" value="Glycosidases"/>
    <property type="match status" value="1"/>
</dbReference>
<feature type="region of interest" description="Disordered" evidence="6">
    <location>
        <begin position="40"/>
        <end position="100"/>
    </location>
</feature>
<feature type="compositionally biased region" description="Polar residues" evidence="6">
    <location>
        <begin position="282"/>
        <end position="297"/>
    </location>
</feature>
<feature type="region of interest" description="Disordered" evidence="6">
    <location>
        <begin position="279"/>
        <end position="326"/>
    </location>
</feature>
<evidence type="ECO:0000256" key="5">
    <source>
        <dbReference type="ARBA" id="ARBA00023295"/>
    </source>
</evidence>
<dbReference type="SUPFAM" id="SSF51445">
    <property type="entry name" value="(Trans)glycosidases"/>
    <property type="match status" value="1"/>
</dbReference>
<dbReference type="PROSITE" id="PS00653">
    <property type="entry name" value="GLYCOSYL_HYDROL_F1_2"/>
    <property type="match status" value="1"/>
</dbReference>
<evidence type="ECO:0000313" key="8">
    <source>
        <dbReference type="Proteomes" id="UP000801492"/>
    </source>
</evidence>
<evidence type="ECO:0000256" key="4">
    <source>
        <dbReference type="ARBA" id="ARBA00023180"/>
    </source>
</evidence>
<comment type="subunit">
    <text evidence="2">Homodimer.</text>
</comment>
<evidence type="ECO:0000256" key="6">
    <source>
        <dbReference type="SAM" id="MobiDB-lite"/>
    </source>
</evidence>
<dbReference type="InterPro" id="IPR001360">
    <property type="entry name" value="Glyco_hydro_1"/>
</dbReference>
<keyword evidence="8" id="KW-1185">Reference proteome</keyword>
<sequence>MKLIAAIAIIGEYLFDHLDLANISSENLIISEISDNNSSNLNKIGTIPKRRSKSPPVSSINRDRSPRQQRKVSLSDDESDREPRYKSTPKPIMQEGSHSQTMAVPTLTAQEVLENSRLAEQVTKSIPKFEGKPNTLNIFLREAQSVWDDFSEEANASLACVVLRKQLLAFITKQIKGEALSVLGGYPRSNTWKELKAILINNYVDIRDERSLSNDLKNKNYSVEKKAVKAEMYQGALDTFRMAVQHTTIERIIRQRRSDSLDLALGNAREEENFMMQFRQRAGTSSQQQSIPKNSPVSVPRKPVDHSNASKNLGTTNRFNQPGPSQPRPFIPPAQFQPVNKKKLPRIFQSEKLQTWYTLDFDPRYDGLIGMDLLRSIGAIIDIPKRKLITKDTTITLEVSNPYRTTISTGESKILLIPVSTEDGTAVLLSQEIAEEVYFQSSLIMCRKNEAYTIISNQSTEPKVIDLETQLHTKVCKDNIKPIPDAIQKRVRFETTEEFVNNLQINHPNLEAEAALKALLMQVHVSRPKEYLLNLPIITELGLINETADSNFEIEKSRWKINDTIDQLNHLTAHVNNLPDNAIIHTSFDDFIFGVSSSSHQIEGAWNVDGKSENVWDHFTHNFPEKITDGSNGDIACDSYHKYKKDVALLKKLGVNFYRFSLSWSRILPTGFSNKINQAGIDYYNNLINELLANGIQPVVTIYHWDHPLKLQALGGMTNPLFADWFEDYSRVVFENFGDRVKFWLTINEPRLICVFGYSTGVIAPGIQSGGIGEYLCSYNAIKAHARSYHLYDKQFRQKQKGRIGLPIDCQWNEPETNSTEDINTAERALQFQCGFYGQPIFSKKGDYPQVVKDLIANRSKIEGFFRTRLPLFTPEEVNYIKGTSDFIALNHYTTFYVAEDKTIQKSTEMPSSTIDSRIKDWQDNNWIGEFSVFKTVPWGFRKILKWLKDNYGDLDIYVTENGFPNIVEEMHDKKKIDYMISYLSNLLDAIYEDGVKVKGYGFWSLLDSFEWMSGYTMGFGLHRVDFNDPKRTRIPRESAKVYADIIKNRKLTPVE</sequence>
<reference evidence="7" key="1">
    <citation type="submission" date="2019-08" db="EMBL/GenBank/DDBJ databases">
        <title>The genome of the North American firefly Photinus pyralis.</title>
        <authorList>
            <consortium name="Photinus pyralis genome working group"/>
            <person name="Fallon T.R."/>
            <person name="Sander Lower S.E."/>
            <person name="Weng J.-K."/>
        </authorList>
    </citation>
    <scope>NUCLEOTIDE SEQUENCE</scope>
    <source>
        <strain evidence="7">TRF0915ILg1</strain>
        <tissue evidence="7">Whole body</tissue>
    </source>
</reference>
<name>A0A8K0DCC2_IGNLU</name>
<comment type="caution">
    <text evidence="7">The sequence shown here is derived from an EMBL/GenBank/DDBJ whole genome shotgun (WGS) entry which is preliminary data.</text>
</comment>
<dbReference type="InterPro" id="IPR033132">
    <property type="entry name" value="GH_1_N_CS"/>
</dbReference>